<protein>
    <recommendedName>
        <fullName evidence="2">Ig-like domain-containing protein</fullName>
    </recommendedName>
</protein>
<dbReference type="PANTHER" id="PTHR46013">
    <property type="entry name" value="VASCULAR CELL ADHESION MOLECULE 1"/>
    <property type="match status" value="1"/>
</dbReference>
<dbReference type="InterPro" id="IPR007110">
    <property type="entry name" value="Ig-like_dom"/>
</dbReference>
<evidence type="ECO:0000313" key="3">
    <source>
        <dbReference type="Ensembl" id="ENSXMAP00000022884.1"/>
    </source>
</evidence>
<dbReference type="PROSITE" id="PS50835">
    <property type="entry name" value="IG_LIKE"/>
    <property type="match status" value="3"/>
</dbReference>
<dbReference type="Proteomes" id="UP000002852">
    <property type="component" value="Unassembled WGS sequence"/>
</dbReference>
<keyword evidence="4" id="KW-1185">Reference proteome</keyword>
<reference evidence="3" key="3">
    <citation type="submission" date="2025-08" db="UniProtKB">
        <authorList>
            <consortium name="Ensembl"/>
        </authorList>
    </citation>
    <scope>IDENTIFICATION</scope>
    <source>
        <strain evidence="3">JP 163 A</strain>
    </source>
</reference>
<accession>A0A3B5PXZ2</accession>
<feature type="region of interest" description="Disordered" evidence="1">
    <location>
        <begin position="1"/>
        <end position="32"/>
    </location>
</feature>
<dbReference type="Pfam" id="PF13927">
    <property type="entry name" value="Ig_3"/>
    <property type="match status" value="1"/>
</dbReference>
<dbReference type="PANTHER" id="PTHR46013:SF4">
    <property type="entry name" value="B-CELL RECEPTOR CD22-RELATED"/>
    <property type="match status" value="1"/>
</dbReference>
<dbReference type="InterPro" id="IPR003598">
    <property type="entry name" value="Ig_sub2"/>
</dbReference>
<dbReference type="InterPro" id="IPR003599">
    <property type="entry name" value="Ig_sub"/>
</dbReference>
<dbReference type="InterPro" id="IPR013783">
    <property type="entry name" value="Ig-like_fold"/>
</dbReference>
<evidence type="ECO:0000313" key="4">
    <source>
        <dbReference type="Proteomes" id="UP000002852"/>
    </source>
</evidence>
<feature type="domain" description="Ig-like" evidence="2">
    <location>
        <begin position="73"/>
        <end position="141"/>
    </location>
</feature>
<sequence>LTLSESIKHPDSEKLEAETGEEAWRSDPDSRGRVQTLCGPTACALTLTDLRESDSGRYRFWFRTNRGSYSGSPGVSLTVTGDFSLTQRRESFTRADLQCLSSCRPDHQSYIWIRNRRKILKETSPSVSVSVHPADTYSCSLKGNQDGFMFPPADPPLPPSVSVSPSAEVEEGSSVTLTCSSDANPAASYSWYKDSITSSPSKDSQLVFSSIQSSDSGRFICKAENQLGWKWSEFKLIDGSSVTLTCSSDANPAASYSWYKEDEESPKVSGQSFTIADVRLEHSGNYSCKAENIRGNQSSTVHLEVKGQLFSSSQSQCNETQEDRMKMKYLLISVLH</sequence>
<feature type="domain" description="Ig-like" evidence="2">
    <location>
        <begin position="159"/>
        <end position="243"/>
    </location>
</feature>
<proteinExistence type="predicted"/>
<dbReference type="CDD" id="cd00096">
    <property type="entry name" value="Ig"/>
    <property type="match status" value="2"/>
</dbReference>
<name>A0A3B5PXZ2_XIPMA</name>
<dbReference type="Pfam" id="PF13895">
    <property type="entry name" value="Ig_2"/>
    <property type="match status" value="1"/>
</dbReference>
<organism evidence="3 4">
    <name type="scientific">Xiphophorus maculatus</name>
    <name type="common">Southern platyfish</name>
    <name type="synonym">Platypoecilus maculatus</name>
    <dbReference type="NCBI Taxonomy" id="8083"/>
    <lineage>
        <taxon>Eukaryota</taxon>
        <taxon>Metazoa</taxon>
        <taxon>Chordata</taxon>
        <taxon>Craniata</taxon>
        <taxon>Vertebrata</taxon>
        <taxon>Euteleostomi</taxon>
        <taxon>Actinopterygii</taxon>
        <taxon>Neopterygii</taxon>
        <taxon>Teleostei</taxon>
        <taxon>Neoteleostei</taxon>
        <taxon>Acanthomorphata</taxon>
        <taxon>Ovalentaria</taxon>
        <taxon>Atherinomorphae</taxon>
        <taxon>Cyprinodontiformes</taxon>
        <taxon>Poeciliidae</taxon>
        <taxon>Poeciliinae</taxon>
        <taxon>Xiphophorus</taxon>
    </lineage>
</organism>
<dbReference type="SMART" id="SM00409">
    <property type="entry name" value="IG"/>
    <property type="match status" value="3"/>
</dbReference>
<dbReference type="GeneTree" id="ENSGT01010000222294"/>
<dbReference type="Ensembl" id="ENSXMAT00000034160.1">
    <property type="protein sequence ID" value="ENSXMAP00000022884.1"/>
    <property type="gene ID" value="ENSXMAG00000023520.1"/>
</dbReference>
<dbReference type="SUPFAM" id="SSF48726">
    <property type="entry name" value="Immunoglobulin"/>
    <property type="match status" value="3"/>
</dbReference>
<feature type="domain" description="Ig-like" evidence="2">
    <location>
        <begin position="244"/>
        <end position="306"/>
    </location>
</feature>
<reference evidence="4" key="1">
    <citation type="submission" date="2012-01" db="EMBL/GenBank/DDBJ databases">
        <authorList>
            <person name="Walter R."/>
            <person name="Schartl M."/>
            <person name="Warren W."/>
        </authorList>
    </citation>
    <scope>NUCLEOTIDE SEQUENCE [LARGE SCALE GENOMIC DNA]</scope>
    <source>
        <strain evidence="4">JP 163 A</strain>
    </source>
</reference>
<dbReference type="AlphaFoldDB" id="A0A3B5PXZ2"/>
<dbReference type="Gene3D" id="2.60.40.10">
    <property type="entry name" value="Immunoglobulins"/>
    <property type="match status" value="3"/>
</dbReference>
<reference evidence="4" key="2">
    <citation type="journal article" date="2013" name="Nat. Genet.">
        <title>The genome of the platyfish, Xiphophorus maculatus, provides insights into evolutionary adaptation and several complex traits.</title>
        <authorList>
            <person name="Schartl M."/>
            <person name="Walter R.B."/>
            <person name="Shen Y."/>
            <person name="Garcia T."/>
            <person name="Catchen J."/>
            <person name="Amores A."/>
            <person name="Braasch I."/>
            <person name="Chalopin D."/>
            <person name="Volff J.N."/>
            <person name="Lesch K.P."/>
            <person name="Bisazza A."/>
            <person name="Minx P."/>
            <person name="Hillier L."/>
            <person name="Wilson R.K."/>
            <person name="Fuerstenberg S."/>
            <person name="Boore J."/>
            <person name="Searle S."/>
            <person name="Postlethwait J.H."/>
            <person name="Warren W.C."/>
        </authorList>
    </citation>
    <scope>NUCLEOTIDE SEQUENCE [LARGE SCALE GENOMIC DNA]</scope>
    <source>
        <strain evidence="4">JP 163 A</strain>
    </source>
</reference>
<dbReference type="InterPro" id="IPR036179">
    <property type="entry name" value="Ig-like_dom_sf"/>
</dbReference>
<dbReference type="SMART" id="SM00408">
    <property type="entry name" value="IGc2"/>
    <property type="match status" value="2"/>
</dbReference>
<reference evidence="3" key="4">
    <citation type="submission" date="2025-09" db="UniProtKB">
        <authorList>
            <consortium name="Ensembl"/>
        </authorList>
    </citation>
    <scope>IDENTIFICATION</scope>
    <source>
        <strain evidence="3">JP 163 A</strain>
    </source>
</reference>
<evidence type="ECO:0000256" key="1">
    <source>
        <dbReference type="SAM" id="MobiDB-lite"/>
    </source>
</evidence>
<evidence type="ECO:0000259" key="2">
    <source>
        <dbReference type="PROSITE" id="PS50835"/>
    </source>
</evidence>